<proteinExistence type="predicted"/>
<comment type="caution">
    <text evidence="1">The sequence shown here is derived from an EMBL/GenBank/DDBJ whole genome shotgun (WGS) entry which is preliminary data.</text>
</comment>
<reference evidence="1" key="1">
    <citation type="submission" date="2021-06" db="EMBL/GenBank/DDBJ databases">
        <authorList>
            <person name="Kallberg Y."/>
            <person name="Tangrot J."/>
            <person name="Rosling A."/>
        </authorList>
    </citation>
    <scope>NUCLEOTIDE SEQUENCE</scope>
    <source>
        <strain evidence="1">CL356</strain>
    </source>
</reference>
<sequence length="562" mass="62369">MSNVMNSTRKSSLLSLFIISILSLNIYGAEPFAPEPRSQHSSVLVDSKLYVLGGKLSDQSISSELFYLDLSKSFTTSNVPWKNLPSIPVQSCSAAAAVGGSDNLTIYLFGGIMRDPTTSNPSFNELVYTFDTNSQTWGTPLFYNDQPSRRYAMSAEVTKDEKIFIYGGMSDSLVGSNTTTYYQEMVMFNTVNSNGMKSLWTVNSSSLGSPPGRIYYSATILSDGTIYYIGGLEKSGVANINEIWIYNTTNASWNSQASFPQKMVRKKLDKNIRNNSFNLMQNASGINVANRYAHTAVATIDNERIIIYGGTSSNNTGALPILAVLNVSSLVWFEPYVDSSLPSLLYHTAVISGHHMILIFGITAGSNTPSSNVYVIDTDNNYNQPRPGDGNADLPMQRIRLPNDYPEEGSVHPIRHQNLDRIPETHSGNLPRDQDPPQYHQSSDNTTVSPRRNRPLPPMLTKAPIPRGNFHVDQETYVYSRRQIHIANPSLHDPVVGSSMHDPVAGSNFQDDELAYYSPQNNVNYSPQNNANYSPQNNAYIPRPPYRTSSYQQQAYHNPPTD</sequence>
<keyword evidence="2" id="KW-1185">Reference proteome</keyword>
<dbReference type="EMBL" id="CAJVPT010002241">
    <property type="protein sequence ID" value="CAG8477789.1"/>
    <property type="molecule type" value="Genomic_DNA"/>
</dbReference>
<evidence type="ECO:0000313" key="1">
    <source>
        <dbReference type="EMBL" id="CAG8477789.1"/>
    </source>
</evidence>
<protein>
    <submittedName>
        <fullName evidence="1">16811_t:CDS:1</fullName>
    </submittedName>
</protein>
<name>A0ACA9KJH1_9GLOM</name>
<evidence type="ECO:0000313" key="2">
    <source>
        <dbReference type="Proteomes" id="UP000789525"/>
    </source>
</evidence>
<organism evidence="1 2">
    <name type="scientific">Acaulospora colombiana</name>
    <dbReference type="NCBI Taxonomy" id="27376"/>
    <lineage>
        <taxon>Eukaryota</taxon>
        <taxon>Fungi</taxon>
        <taxon>Fungi incertae sedis</taxon>
        <taxon>Mucoromycota</taxon>
        <taxon>Glomeromycotina</taxon>
        <taxon>Glomeromycetes</taxon>
        <taxon>Diversisporales</taxon>
        <taxon>Acaulosporaceae</taxon>
        <taxon>Acaulospora</taxon>
    </lineage>
</organism>
<dbReference type="Proteomes" id="UP000789525">
    <property type="component" value="Unassembled WGS sequence"/>
</dbReference>
<gene>
    <name evidence="1" type="ORF">ACOLOM_LOCUS1870</name>
</gene>
<accession>A0ACA9KJH1</accession>